<dbReference type="EMBL" id="JARYMX010000002">
    <property type="protein sequence ID" value="KAJ9563599.1"/>
    <property type="molecule type" value="Genomic_DNA"/>
</dbReference>
<accession>A0AA38WTC4</accession>
<feature type="compositionally biased region" description="Basic and acidic residues" evidence="1">
    <location>
        <begin position="287"/>
        <end position="304"/>
    </location>
</feature>
<keyword evidence="3" id="KW-1185">Reference proteome</keyword>
<comment type="caution">
    <text evidence="2">The sequence shown here is derived from an EMBL/GenBank/DDBJ whole genome shotgun (WGS) entry which is preliminary data.</text>
</comment>
<reference evidence="2" key="1">
    <citation type="submission" date="2023-03" db="EMBL/GenBank/DDBJ databases">
        <title>Chromosome-scale reference genome and RAD-based genetic map of yellow starthistle (Centaurea solstitialis) reveal putative structural variation and QTLs associated with invader traits.</title>
        <authorList>
            <person name="Reatini B."/>
            <person name="Cang F.A."/>
            <person name="Jiang Q."/>
            <person name="Mckibben M.T.W."/>
            <person name="Barker M.S."/>
            <person name="Rieseberg L.H."/>
            <person name="Dlugosch K.M."/>
        </authorList>
    </citation>
    <scope>NUCLEOTIDE SEQUENCE</scope>
    <source>
        <strain evidence="2">CAN-66</strain>
        <tissue evidence="2">Leaf</tissue>
    </source>
</reference>
<feature type="compositionally biased region" description="Polar residues" evidence="1">
    <location>
        <begin position="86"/>
        <end position="103"/>
    </location>
</feature>
<sequence>MNKCMMAEQCNQNSIATSSAAAKWWPDVHTSSLCSWTGGNEADYGSNNPPPCNNNPQNHNSNCSNNGDEDVSMSTSFTTNASNNSGLSMESSRQLVEKPSTNDPYGEAVSDNHHLWNQVLLGVGATGELQNMSTRMFEPACDYLKKIDSGWEFSSPTNLNHFEKNFNGFNDGMYQSKNPASVGSWSIAPPDVEISPQFDQYNAQFTAIKNEHTESDIDREGLFRRGLSGQAIEYQVGINDMVVGDNSKYYYGGMPDLECANGRGFLDLVAFGGCLNKPPSESNMSNKNHDEQLEFSRSKKSRDQ</sequence>
<protein>
    <submittedName>
        <fullName evidence="2">Uncharacterized protein</fullName>
    </submittedName>
</protein>
<dbReference type="AlphaFoldDB" id="A0AA38WTC4"/>
<gene>
    <name evidence="2" type="ORF">OSB04_008759</name>
</gene>
<feature type="region of interest" description="Disordered" evidence="1">
    <location>
        <begin position="47"/>
        <end position="105"/>
    </location>
</feature>
<feature type="compositionally biased region" description="Low complexity" evidence="1">
    <location>
        <begin position="54"/>
        <end position="85"/>
    </location>
</feature>
<evidence type="ECO:0000313" key="2">
    <source>
        <dbReference type="EMBL" id="KAJ9563599.1"/>
    </source>
</evidence>
<evidence type="ECO:0000313" key="3">
    <source>
        <dbReference type="Proteomes" id="UP001172457"/>
    </source>
</evidence>
<feature type="region of interest" description="Disordered" evidence="1">
    <location>
        <begin position="279"/>
        <end position="304"/>
    </location>
</feature>
<evidence type="ECO:0000256" key="1">
    <source>
        <dbReference type="SAM" id="MobiDB-lite"/>
    </source>
</evidence>
<organism evidence="2 3">
    <name type="scientific">Centaurea solstitialis</name>
    <name type="common">yellow star-thistle</name>
    <dbReference type="NCBI Taxonomy" id="347529"/>
    <lineage>
        <taxon>Eukaryota</taxon>
        <taxon>Viridiplantae</taxon>
        <taxon>Streptophyta</taxon>
        <taxon>Embryophyta</taxon>
        <taxon>Tracheophyta</taxon>
        <taxon>Spermatophyta</taxon>
        <taxon>Magnoliopsida</taxon>
        <taxon>eudicotyledons</taxon>
        <taxon>Gunneridae</taxon>
        <taxon>Pentapetalae</taxon>
        <taxon>asterids</taxon>
        <taxon>campanulids</taxon>
        <taxon>Asterales</taxon>
        <taxon>Asteraceae</taxon>
        <taxon>Carduoideae</taxon>
        <taxon>Cardueae</taxon>
        <taxon>Centaureinae</taxon>
        <taxon>Centaurea</taxon>
    </lineage>
</organism>
<name>A0AA38WTC4_9ASTR</name>
<proteinExistence type="predicted"/>
<dbReference type="Proteomes" id="UP001172457">
    <property type="component" value="Chromosome 2"/>
</dbReference>